<dbReference type="Gene3D" id="3.30.530.20">
    <property type="match status" value="1"/>
</dbReference>
<name>A0A3S5CIN9_9PLAT</name>
<proteinExistence type="predicted"/>
<dbReference type="AlphaFoldDB" id="A0A3S5CIN9"/>
<accession>A0A3S5CIN9</accession>
<evidence type="ECO:0000313" key="2">
    <source>
        <dbReference type="Proteomes" id="UP000784294"/>
    </source>
</evidence>
<reference evidence="1" key="1">
    <citation type="submission" date="2018-11" db="EMBL/GenBank/DDBJ databases">
        <authorList>
            <consortium name="Pathogen Informatics"/>
        </authorList>
    </citation>
    <scope>NUCLEOTIDE SEQUENCE</scope>
</reference>
<organism evidence="1 2">
    <name type="scientific">Protopolystoma xenopodis</name>
    <dbReference type="NCBI Taxonomy" id="117903"/>
    <lineage>
        <taxon>Eukaryota</taxon>
        <taxon>Metazoa</taxon>
        <taxon>Spiralia</taxon>
        <taxon>Lophotrochozoa</taxon>
        <taxon>Platyhelminthes</taxon>
        <taxon>Monogenea</taxon>
        <taxon>Polyopisthocotylea</taxon>
        <taxon>Polystomatidea</taxon>
        <taxon>Polystomatidae</taxon>
        <taxon>Protopolystoma</taxon>
    </lineage>
</organism>
<evidence type="ECO:0000313" key="1">
    <source>
        <dbReference type="EMBL" id="VEL24615.1"/>
    </source>
</evidence>
<protein>
    <recommendedName>
        <fullName evidence="3">START domain-containing protein</fullName>
    </recommendedName>
</protein>
<dbReference type="InterPro" id="IPR023393">
    <property type="entry name" value="START-like_dom_sf"/>
</dbReference>
<dbReference type="Proteomes" id="UP000784294">
    <property type="component" value="Unassembled WGS sequence"/>
</dbReference>
<evidence type="ECO:0008006" key="3">
    <source>
        <dbReference type="Google" id="ProtNLM"/>
    </source>
</evidence>
<sequence>MYAANIHPGGWAPAAAVRAMAKREYPRFLKRFSAYVQTQTQLNPPLF</sequence>
<comment type="caution">
    <text evidence="1">The sequence shown here is derived from an EMBL/GenBank/DDBJ whole genome shotgun (WGS) entry which is preliminary data.</text>
</comment>
<gene>
    <name evidence="1" type="ORF">PXEA_LOCUS18055</name>
</gene>
<dbReference type="EMBL" id="CAAALY010068687">
    <property type="protein sequence ID" value="VEL24615.1"/>
    <property type="molecule type" value="Genomic_DNA"/>
</dbReference>
<keyword evidence="2" id="KW-1185">Reference proteome</keyword>